<evidence type="ECO:0000256" key="2">
    <source>
        <dbReference type="ARBA" id="ARBA00022741"/>
    </source>
</evidence>
<sequence>MQYRKLKDLLGLLPEVNFIRTTDLRHVKSAEEFWKLCKKRGYIYKKNYKIKYCVGCELEKTESEKAKKYRRATLGTFGNCRIAFAVLAGDR</sequence>
<dbReference type="STRING" id="1802333.A3G03_03240"/>
<name>A0A1G2P519_9BACT</name>
<dbReference type="Pfam" id="PF09334">
    <property type="entry name" value="tRNA-synt_1g"/>
    <property type="match status" value="1"/>
</dbReference>
<proteinExistence type="predicted"/>
<reference evidence="7 8" key="1">
    <citation type="journal article" date="2016" name="Nat. Commun.">
        <title>Thousands of microbial genomes shed light on interconnected biogeochemical processes in an aquifer system.</title>
        <authorList>
            <person name="Anantharaman K."/>
            <person name="Brown C.T."/>
            <person name="Hug L.A."/>
            <person name="Sharon I."/>
            <person name="Castelle C.J."/>
            <person name="Probst A.J."/>
            <person name="Thomas B.C."/>
            <person name="Singh A."/>
            <person name="Wilkins M.J."/>
            <person name="Karaoz U."/>
            <person name="Brodie E.L."/>
            <person name="Williams K.H."/>
            <person name="Hubbard S.S."/>
            <person name="Banfield J.F."/>
        </authorList>
    </citation>
    <scope>NUCLEOTIDE SEQUENCE [LARGE SCALE GENOMIC DNA]</scope>
</reference>
<evidence type="ECO:0000313" key="8">
    <source>
        <dbReference type="Proteomes" id="UP000176355"/>
    </source>
</evidence>
<evidence type="ECO:0000256" key="1">
    <source>
        <dbReference type="ARBA" id="ARBA00022598"/>
    </source>
</evidence>
<gene>
    <name evidence="7" type="ORF">A3G03_03240</name>
</gene>
<comment type="caution">
    <text evidence="7">The sequence shown here is derived from an EMBL/GenBank/DDBJ whole genome shotgun (WGS) entry which is preliminary data.</text>
</comment>
<evidence type="ECO:0000313" key="7">
    <source>
        <dbReference type="EMBL" id="OHA43353.1"/>
    </source>
</evidence>
<dbReference type="Gene3D" id="3.40.50.620">
    <property type="entry name" value="HUPs"/>
    <property type="match status" value="1"/>
</dbReference>
<dbReference type="Gene3D" id="2.170.220.10">
    <property type="match status" value="1"/>
</dbReference>
<keyword evidence="3" id="KW-0067">ATP-binding</keyword>
<evidence type="ECO:0000259" key="6">
    <source>
        <dbReference type="Pfam" id="PF09334"/>
    </source>
</evidence>
<protein>
    <recommendedName>
        <fullName evidence="6">Methionyl/Leucyl tRNA synthetase domain-containing protein</fullName>
    </recommendedName>
</protein>
<dbReference type="Proteomes" id="UP000176355">
    <property type="component" value="Unassembled WGS sequence"/>
</dbReference>
<evidence type="ECO:0000256" key="3">
    <source>
        <dbReference type="ARBA" id="ARBA00022840"/>
    </source>
</evidence>
<dbReference type="GO" id="GO:0006418">
    <property type="term" value="P:tRNA aminoacylation for protein translation"/>
    <property type="evidence" value="ECO:0007669"/>
    <property type="project" value="InterPro"/>
</dbReference>
<dbReference type="GO" id="GO:0005524">
    <property type="term" value="F:ATP binding"/>
    <property type="evidence" value="ECO:0007669"/>
    <property type="project" value="UniProtKB-KW"/>
</dbReference>
<evidence type="ECO:0000256" key="5">
    <source>
        <dbReference type="ARBA" id="ARBA00023146"/>
    </source>
</evidence>
<keyword evidence="4" id="KW-0648">Protein biosynthesis</keyword>
<keyword evidence="2" id="KW-0547">Nucleotide-binding</keyword>
<dbReference type="AlphaFoldDB" id="A0A1G2P519"/>
<dbReference type="InterPro" id="IPR015413">
    <property type="entry name" value="Methionyl/Leucyl_tRNA_Synth"/>
</dbReference>
<dbReference type="InterPro" id="IPR014729">
    <property type="entry name" value="Rossmann-like_a/b/a_fold"/>
</dbReference>
<keyword evidence="5" id="KW-0030">Aminoacyl-tRNA synthetase</keyword>
<organism evidence="7 8">
    <name type="scientific">Candidatus Taylorbacteria bacterium RIFCSPLOWO2_12_FULL_44_15c</name>
    <dbReference type="NCBI Taxonomy" id="1802333"/>
    <lineage>
        <taxon>Bacteria</taxon>
        <taxon>Candidatus Tayloriibacteriota</taxon>
    </lineage>
</organism>
<accession>A0A1G2P519</accession>
<dbReference type="GO" id="GO:0004812">
    <property type="term" value="F:aminoacyl-tRNA ligase activity"/>
    <property type="evidence" value="ECO:0007669"/>
    <property type="project" value="UniProtKB-KW"/>
</dbReference>
<evidence type="ECO:0000256" key="4">
    <source>
        <dbReference type="ARBA" id="ARBA00022917"/>
    </source>
</evidence>
<dbReference type="SUPFAM" id="SSF52374">
    <property type="entry name" value="Nucleotidylyl transferase"/>
    <property type="match status" value="1"/>
</dbReference>
<dbReference type="EMBL" id="MHSL01000025">
    <property type="protein sequence ID" value="OHA43353.1"/>
    <property type="molecule type" value="Genomic_DNA"/>
</dbReference>
<keyword evidence="1" id="KW-0436">Ligase</keyword>
<feature type="domain" description="Methionyl/Leucyl tRNA synthetase" evidence="6">
    <location>
        <begin position="17"/>
        <end position="58"/>
    </location>
</feature>